<dbReference type="Proteomes" id="UP000036955">
    <property type="component" value="Unassembled WGS sequence"/>
</dbReference>
<protein>
    <submittedName>
        <fullName evidence="1">Uncharacterized protein</fullName>
    </submittedName>
</protein>
<name>A0A0L1MBU7_PSESX</name>
<evidence type="ECO:0000313" key="1">
    <source>
        <dbReference type="EMBL" id="KNH25982.1"/>
    </source>
</evidence>
<organism evidence="1 2">
    <name type="scientific">Pseudomonas syringae</name>
    <dbReference type="NCBI Taxonomy" id="317"/>
    <lineage>
        <taxon>Bacteria</taxon>
        <taxon>Pseudomonadati</taxon>
        <taxon>Pseudomonadota</taxon>
        <taxon>Gammaproteobacteria</taxon>
        <taxon>Pseudomonadales</taxon>
        <taxon>Pseudomonadaceae</taxon>
        <taxon>Pseudomonas</taxon>
    </lineage>
</organism>
<evidence type="ECO:0000313" key="2">
    <source>
        <dbReference type="Proteomes" id="UP000036955"/>
    </source>
</evidence>
<comment type="caution">
    <text evidence="1">The sequence shown here is derived from an EMBL/GenBank/DDBJ whole genome shotgun (WGS) entry which is preliminary data.</text>
</comment>
<dbReference type="EMBL" id="LFQK01000028">
    <property type="protein sequence ID" value="KNH25982.1"/>
    <property type="molecule type" value="Genomic_DNA"/>
</dbReference>
<sequence>MPHERKLFDYISVSLTRVLGRELAGVAGFKDETACPRYQGFHSFKNNESGRWAQAERSPLITNAPLIS</sequence>
<proteinExistence type="predicted"/>
<reference evidence="1 2" key="1">
    <citation type="submission" date="2015-06" db="EMBL/GenBank/DDBJ databases">
        <authorList>
            <person name="Hoefler B.C."/>
            <person name="Straight P.D."/>
        </authorList>
    </citation>
    <scope>NUCLEOTIDE SEQUENCE [LARGE SCALE GENOMIC DNA]</scope>
    <source>
        <strain evidence="1 2">Riq4</strain>
    </source>
</reference>
<accession>A0A0L1MBU7</accession>
<gene>
    <name evidence="1" type="ORF">ACS77_17145</name>
</gene>
<dbReference type="AlphaFoldDB" id="A0A0L1MBU7"/>